<gene>
    <name evidence="2" type="primary">Hypp8131</name>
    <name evidence="2" type="ORF">BLAG_LOCUS9755</name>
</gene>
<feature type="domain" description="Reverse transcriptase" evidence="1">
    <location>
        <begin position="1"/>
        <end position="342"/>
    </location>
</feature>
<sequence>MTGVRYGVIRCFLDTPAERSRLAAPRLVPHTAGAALFLYWTAFVSLYPAVTGLGFRLSALLESQHVGLAESEDRNVSFQRFIRTFVRFPVESDQPPSAGNNRPGGRTCVGTCCSNNRVVHTQLYDYMTTNNILSEVQSGFRPGHSTQTAVHLLTERWYKAMNEGKLTGAVFIDLSKAFDTLDHTTLLQKMSRYGIQGPALDWFQSYLTGRKHCTSINGATSEFHQAKYGVSQGSILGPLLFIIYVNDMPECLQSCDIPMYADDTFIYYSNKDFTNIENVLQNDLQRLSQWFAANSLSMNGDKCKSMLIGTNRRLANCNIPNLAVNGVNLKTCDKYTYLGVVIDRQLKWKDQAKAVLGKLRRSLFMMKHLNPFIPTSALCTLYNAIFLPHITYACTAWEAAPDQDLQKIQSMQNRAGKLILEAPHRTPSTEVFSRLNWKDIKETLQYYNAVQTYKALNNKLPPYMRQMFVYGRDQSTRTARQSTSSQLVVPKPKREIFRRSVAYRGPNVWNSLPPDTRTAPNLTSFKRLLK</sequence>
<dbReference type="OrthoDB" id="419189at2759"/>
<keyword evidence="3" id="KW-1185">Reference proteome</keyword>
<dbReference type="InterPro" id="IPR043502">
    <property type="entry name" value="DNA/RNA_pol_sf"/>
</dbReference>
<dbReference type="PANTHER" id="PTHR33332">
    <property type="entry name" value="REVERSE TRANSCRIPTASE DOMAIN-CONTAINING PROTEIN"/>
    <property type="match status" value="1"/>
</dbReference>
<evidence type="ECO:0000313" key="2">
    <source>
        <dbReference type="EMBL" id="CAH1248415.1"/>
    </source>
</evidence>
<accession>A0A8J9Z683</accession>
<evidence type="ECO:0000313" key="3">
    <source>
        <dbReference type="Proteomes" id="UP000838412"/>
    </source>
</evidence>
<dbReference type="CDD" id="cd01650">
    <property type="entry name" value="RT_nLTR_like"/>
    <property type="match status" value="1"/>
</dbReference>
<dbReference type="EMBL" id="OV696701">
    <property type="protein sequence ID" value="CAH1248415.1"/>
    <property type="molecule type" value="Genomic_DNA"/>
</dbReference>
<dbReference type="Proteomes" id="UP000838412">
    <property type="component" value="Chromosome 16"/>
</dbReference>
<name>A0A8J9Z683_BRALA</name>
<evidence type="ECO:0000259" key="1">
    <source>
        <dbReference type="PROSITE" id="PS50878"/>
    </source>
</evidence>
<proteinExistence type="predicted"/>
<dbReference type="InterPro" id="IPR000477">
    <property type="entry name" value="RT_dom"/>
</dbReference>
<dbReference type="AlphaFoldDB" id="A0A8J9Z683"/>
<dbReference type="Pfam" id="PF00078">
    <property type="entry name" value="RVT_1"/>
    <property type="match status" value="1"/>
</dbReference>
<dbReference type="SUPFAM" id="SSF56672">
    <property type="entry name" value="DNA/RNA polymerases"/>
    <property type="match status" value="1"/>
</dbReference>
<reference evidence="2" key="1">
    <citation type="submission" date="2022-01" db="EMBL/GenBank/DDBJ databases">
        <authorList>
            <person name="Braso-Vives M."/>
        </authorList>
    </citation>
    <scope>NUCLEOTIDE SEQUENCE</scope>
</reference>
<dbReference type="PROSITE" id="PS50878">
    <property type="entry name" value="RT_POL"/>
    <property type="match status" value="1"/>
</dbReference>
<organism evidence="2 3">
    <name type="scientific">Branchiostoma lanceolatum</name>
    <name type="common">Common lancelet</name>
    <name type="synonym">Amphioxus lanceolatum</name>
    <dbReference type="NCBI Taxonomy" id="7740"/>
    <lineage>
        <taxon>Eukaryota</taxon>
        <taxon>Metazoa</taxon>
        <taxon>Chordata</taxon>
        <taxon>Cephalochordata</taxon>
        <taxon>Leptocardii</taxon>
        <taxon>Amphioxiformes</taxon>
        <taxon>Branchiostomatidae</taxon>
        <taxon>Branchiostoma</taxon>
    </lineage>
</organism>
<protein>
    <submittedName>
        <fullName evidence="2">Hypp8131 protein</fullName>
    </submittedName>
</protein>